<evidence type="ECO:0000313" key="1">
    <source>
        <dbReference type="EMBL" id="KZT12282.1"/>
    </source>
</evidence>
<dbReference type="STRING" id="1314785.A0A165HWH2"/>
<evidence type="ECO:0000313" key="2">
    <source>
        <dbReference type="Proteomes" id="UP000076871"/>
    </source>
</evidence>
<dbReference type="Proteomes" id="UP000076871">
    <property type="component" value="Unassembled WGS sequence"/>
</dbReference>
<feature type="non-terminal residue" evidence="1">
    <location>
        <position position="1"/>
    </location>
</feature>
<protein>
    <submittedName>
        <fullName evidence="1">Uncharacterized protein</fullName>
    </submittedName>
</protein>
<dbReference type="AlphaFoldDB" id="A0A165HWH2"/>
<dbReference type="InParanoid" id="A0A165HWH2"/>
<dbReference type="GeneID" id="63820675"/>
<name>A0A165HWH2_9APHY</name>
<organism evidence="1 2">
    <name type="scientific">Laetiporus sulphureus 93-53</name>
    <dbReference type="NCBI Taxonomy" id="1314785"/>
    <lineage>
        <taxon>Eukaryota</taxon>
        <taxon>Fungi</taxon>
        <taxon>Dikarya</taxon>
        <taxon>Basidiomycota</taxon>
        <taxon>Agaricomycotina</taxon>
        <taxon>Agaricomycetes</taxon>
        <taxon>Polyporales</taxon>
        <taxon>Laetiporus</taxon>
    </lineage>
</organism>
<reference evidence="1 2" key="1">
    <citation type="journal article" date="2016" name="Mol. Biol. Evol.">
        <title>Comparative Genomics of Early-Diverging Mushroom-Forming Fungi Provides Insights into the Origins of Lignocellulose Decay Capabilities.</title>
        <authorList>
            <person name="Nagy L.G."/>
            <person name="Riley R."/>
            <person name="Tritt A."/>
            <person name="Adam C."/>
            <person name="Daum C."/>
            <person name="Floudas D."/>
            <person name="Sun H."/>
            <person name="Yadav J.S."/>
            <person name="Pangilinan J."/>
            <person name="Larsson K.H."/>
            <person name="Matsuura K."/>
            <person name="Barry K."/>
            <person name="Labutti K."/>
            <person name="Kuo R."/>
            <person name="Ohm R.A."/>
            <person name="Bhattacharya S.S."/>
            <person name="Shirouzu T."/>
            <person name="Yoshinaga Y."/>
            <person name="Martin F.M."/>
            <person name="Grigoriev I.V."/>
            <person name="Hibbett D.S."/>
        </authorList>
    </citation>
    <scope>NUCLEOTIDE SEQUENCE [LARGE SCALE GENOMIC DNA]</scope>
    <source>
        <strain evidence="1 2">93-53</strain>
    </source>
</reference>
<dbReference type="OrthoDB" id="2686745at2759"/>
<proteinExistence type="predicted"/>
<dbReference type="EMBL" id="KV427606">
    <property type="protein sequence ID" value="KZT12282.1"/>
    <property type="molecule type" value="Genomic_DNA"/>
</dbReference>
<accession>A0A165HWH2</accession>
<dbReference type="RefSeq" id="XP_040769930.1">
    <property type="nucleotide sequence ID" value="XM_040903645.1"/>
</dbReference>
<keyword evidence="2" id="KW-1185">Reference proteome</keyword>
<sequence length="117" mass="13257">PSLTAAILLDSCKTIPKLNGEVTRIGCGGYNLRDALHWKEALYTQVQNTVHHLADAHLQIHTSFSKQPFQDLQTVYTLAANDHPFLMKYENNWAVADFLHVYLKNKSASTKKKMMAE</sequence>
<gene>
    <name evidence="1" type="ORF">LAESUDRAFT_641139</name>
</gene>